<dbReference type="Gene3D" id="1.10.150.240">
    <property type="entry name" value="Putative phosphatase, domain 2"/>
    <property type="match status" value="1"/>
</dbReference>
<dbReference type="InterPro" id="IPR023214">
    <property type="entry name" value="HAD_sf"/>
</dbReference>
<dbReference type="InterPro" id="IPR041492">
    <property type="entry name" value="HAD_2"/>
</dbReference>
<dbReference type="SUPFAM" id="SSF56784">
    <property type="entry name" value="HAD-like"/>
    <property type="match status" value="1"/>
</dbReference>
<dbReference type="Gene3D" id="3.40.50.1000">
    <property type="entry name" value="HAD superfamily/HAD-like"/>
    <property type="match status" value="1"/>
</dbReference>
<dbReference type="PANTHER" id="PTHR18901:SF38">
    <property type="entry name" value="PSEUDOURIDINE-5'-PHOSPHATASE"/>
    <property type="match status" value="1"/>
</dbReference>
<dbReference type="InterPro" id="IPR023198">
    <property type="entry name" value="PGP-like_dom2"/>
</dbReference>
<sequence length="222" mass="24572">MPAIPKKPDAILLDMDGTLFNTEIIFKDLWQKTATGFGLDLTDELYQKFIGARYDQCVGFIEELGGPGFDINTFLDAMTKDEQEIKSNPIPLKPGTLELFDWLEANKIPTGLVTSSNRETVQKHFLHYGGEDHFSVIVCGDDVNHPKPEPEPYLLACQRLGVNPENVVAVEDSNPGVVSALKAGCRTIMVPDVLPPDPQLKDSVEVILSSLEQLPGWIDKHD</sequence>
<dbReference type="Pfam" id="PF13419">
    <property type="entry name" value="HAD_2"/>
    <property type="match status" value="1"/>
</dbReference>
<dbReference type="CDD" id="cd07505">
    <property type="entry name" value="HAD_BPGM-like"/>
    <property type="match status" value="1"/>
</dbReference>
<dbReference type="RefSeq" id="WP_249699495.1">
    <property type="nucleotide sequence ID" value="NZ_JAMFLX010000012.1"/>
</dbReference>
<reference evidence="1 2" key="1">
    <citation type="submission" date="2022-05" db="EMBL/GenBank/DDBJ databases">
        <authorList>
            <person name="Park J.-S."/>
        </authorList>
    </citation>
    <scope>NUCLEOTIDE SEQUENCE [LARGE SCALE GENOMIC DNA]</scope>
    <source>
        <strain evidence="1 2">2012CJ34-2</strain>
    </source>
</reference>
<dbReference type="SFLD" id="SFLDS00003">
    <property type="entry name" value="Haloacid_Dehalogenase"/>
    <property type="match status" value="1"/>
</dbReference>
<dbReference type="NCBIfam" id="TIGR01549">
    <property type="entry name" value="HAD-SF-IA-v1"/>
    <property type="match status" value="1"/>
</dbReference>
<dbReference type="SFLD" id="SFLDG01135">
    <property type="entry name" value="C1.5.6:_HAD__Beta-PGM__Phospha"/>
    <property type="match status" value="1"/>
</dbReference>
<dbReference type="SFLD" id="SFLDG01129">
    <property type="entry name" value="C1.5:_HAD__Beta-PGM__Phosphata"/>
    <property type="match status" value="1"/>
</dbReference>
<keyword evidence="2" id="KW-1185">Reference proteome</keyword>
<accession>A0ABT0PGB6</accession>
<organism evidence="1 2">
    <name type="scientific">Parendozoicomonas callyspongiae</name>
    <dbReference type="NCBI Taxonomy" id="2942213"/>
    <lineage>
        <taxon>Bacteria</taxon>
        <taxon>Pseudomonadati</taxon>
        <taxon>Pseudomonadota</taxon>
        <taxon>Gammaproteobacteria</taxon>
        <taxon>Oceanospirillales</taxon>
        <taxon>Endozoicomonadaceae</taxon>
        <taxon>Parendozoicomonas</taxon>
    </lineage>
</organism>
<gene>
    <name evidence="1" type="ORF">M3P05_10280</name>
</gene>
<dbReference type="Proteomes" id="UP001203338">
    <property type="component" value="Unassembled WGS sequence"/>
</dbReference>
<dbReference type="PRINTS" id="PR00413">
    <property type="entry name" value="HADHALOGNASE"/>
</dbReference>
<protein>
    <submittedName>
        <fullName evidence="1">HAD family phosphatase</fullName>
    </submittedName>
</protein>
<dbReference type="EMBL" id="JAMFLX010000012">
    <property type="protein sequence ID" value="MCL6270306.1"/>
    <property type="molecule type" value="Genomic_DNA"/>
</dbReference>
<proteinExistence type="predicted"/>
<dbReference type="NCBIfam" id="TIGR01509">
    <property type="entry name" value="HAD-SF-IA-v3"/>
    <property type="match status" value="1"/>
</dbReference>
<evidence type="ECO:0000313" key="1">
    <source>
        <dbReference type="EMBL" id="MCL6270306.1"/>
    </source>
</evidence>
<dbReference type="PANTHER" id="PTHR18901">
    <property type="entry name" value="2-DEOXYGLUCOSE-6-PHOSPHATE PHOSPHATASE 2"/>
    <property type="match status" value="1"/>
</dbReference>
<comment type="caution">
    <text evidence="1">The sequence shown here is derived from an EMBL/GenBank/DDBJ whole genome shotgun (WGS) entry which is preliminary data.</text>
</comment>
<name>A0ABT0PGB6_9GAMM</name>
<dbReference type="InterPro" id="IPR006439">
    <property type="entry name" value="HAD-SF_hydro_IA"/>
</dbReference>
<dbReference type="InterPro" id="IPR036412">
    <property type="entry name" value="HAD-like_sf"/>
</dbReference>
<evidence type="ECO:0000313" key="2">
    <source>
        <dbReference type="Proteomes" id="UP001203338"/>
    </source>
</evidence>